<proteinExistence type="predicted"/>
<keyword evidence="1" id="KW-0175">Coiled coil</keyword>
<evidence type="ECO:0000256" key="1">
    <source>
        <dbReference type="SAM" id="Coils"/>
    </source>
</evidence>
<feature type="coiled-coil region" evidence="1">
    <location>
        <begin position="158"/>
        <end position="185"/>
    </location>
</feature>
<name>A0ABX1RX46_9FLAO</name>
<dbReference type="EMBL" id="JABBHF010000002">
    <property type="protein sequence ID" value="NMH86905.1"/>
    <property type="molecule type" value="Genomic_DNA"/>
</dbReference>
<reference evidence="2 3" key="1">
    <citation type="submission" date="2020-04" db="EMBL/GenBank/DDBJ databases">
        <title>A Flavivirga sp. nov.</title>
        <authorList>
            <person name="Sun X."/>
        </authorList>
    </citation>
    <scope>NUCLEOTIDE SEQUENCE [LARGE SCALE GENOMIC DNA]</scope>
    <source>
        <strain evidence="2 3">Y03</strain>
    </source>
</reference>
<keyword evidence="3" id="KW-1185">Reference proteome</keyword>
<accession>A0ABX1RX46</accession>
<sequence length="234" mass="27679">MNKTKQTPLIVLKALEPYINKVGENFINVDSGKDLIRFSDIDTESDFHFYIKEYRVKGQFQVLIEYTPHSELTTDKRELWIQGTEISKYFNAWIKYLKMYDTVKSIFEDPIIESFRDDYYTEFEIVDEEKDKPLKPKHILLLDDYFEKVTKKLDKHITESNSAEIDEIKNDITELRDNLSSKTKLWIANKVSWIWAKMTKLGPKLMKDFVNEGNKQIVKESVSQIIEFGKNLLT</sequence>
<evidence type="ECO:0000313" key="3">
    <source>
        <dbReference type="Proteomes" id="UP000746690"/>
    </source>
</evidence>
<dbReference type="Proteomes" id="UP000746690">
    <property type="component" value="Unassembled WGS sequence"/>
</dbReference>
<comment type="caution">
    <text evidence="2">The sequence shown here is derived from an EMBL/GenBank/DDBJ whole genome shotgun (WGS) entry which is preliminary data.</text>
</comment>
<gene>
    <name evidence="2" type="ORF">HHX25_05270</name>
</gene>
<evidence type="ECO:0000313" key="2">
    <source>
        <dbReference type="EMBL" id="NMH86905.1"/>
    </source>
</evidence>
<dbReference type="RefSeq" id="WP_169670883.1">
    <property type="nucleotide sequence ID" value="NZ_JABBHF010000002.1"/>
</dbReference>
<organism evidence="2 3">
    <name type="scientific">Flavivirga algicola</name>
    <dbReference type="NCBI Taxonomy" id="2729136"/>
    <lineage>
        <taxon>Bacteria</taxon>
        <taxon>Pseudomonadati</taxon>
        <taxon>Bacteroidota</taxon>
        <taxon>Flavobacteriia</taxon>
        <taxon>Flavobacteriales</taxon>
        <taxon>Flavobacteriaceae</taxon>
        <taxon>Flavivirga</taxon>
    </lineage>
</organism>
<protein>
    <submittedName>
        <fullName evidence="2">Uncharacterized protein</fullName>
    </submittedName>
</protein>